<dbReference type="InterPro" id="IPR047801">
    <property type="entry name" value="Peptidase_C45"/>
</dbReference>
<dbReference type="CDD" id="cd01935">
    <property type="entry name" value="Ntn_CGH_like"/>
    <property type="match status" value="1"/>
</dbReference>
<dbReference type="InterPro" id="IPR029055">
    <property type="entry name" value="Ntn_hydrolases_N"/>
</dbReference>
<feature type="domain" description="Peptidase C45 hydrolase" evidence="1">
    <location>
        <begin position="105"/>
        <end position="306"/>
    </location>
</feature>
<dbReference type="EMBL" id="CP031092">
    <property type="protein sequence ID" value="AXF56028.1"/>
    <property type="molecule type" value="Genomic_DNA"/>
</dbReference>
<proteinExistence type="predicted"/>
<keyword evidence="2" id="KW-0378">Hydrolase</keyword>
<dbReference type="PANTHER" id="PTHR34180">
    <property type="entry name" value="PEPTIDASE C45"/>
    <property type="match status" value="1"/>
</dbReference>
<organism evidence="2 3">
    <name type="scientific">Salicibibacter kimchii</name>
    <dbReference type="NCBI Taxonomy" id="2099786"/>
    <lineage>
        <taxon>Bacteria</taxon>
        <taxon>Bacillati</taxon>
        <taxon>Bacillota</taxon>
        <taxon>Bacilli</taxon>
        <taxon>Bacillales</taxon>
        <taxon>Bacillaceae</taxon>
        <taxon>Salicibibacter</taxon>
    </lineage>
</organism>
<evidence type="ECO:0000313" key="2">
    <source>
        <dbReference type="EMBL" id="AXF56028.1"/>
    </source>
</evidence>
<evidence type="ECO:0000313" key="3">
    <source>
        <dbReference type="Proteomes" id="UP000252100"/>
    </source>
</evidence>
<protein>
    <submittedName>
        <fullName evidence="2">Linear amide C-N hydrolase</fullName>
    </submittedName>
</protein>
<sequence length="343" mass="39841">MKQFHSDVTQFRGPHYDFGFYQGERLKRSPILPNREKQWGPRKDRHFLINLEEYKAIMATFAPAILDEIRRLADALHMDMEKAFRRFGGYYLEYSRSGCSIFSDASFMVRNYDSHPRGYEGRYMIYEPTDQGYAVIGPSMQMTGRIDGMNEKGLVMGYNFTHSRKSGDGFLCNMIGRLILENCANVDEAISLLKEIPHRHSFSYVLLDPAGESHVVEASPREVAVRRSNVCTNHFHLLNEENRYRLEETRHREKTIRDQQQHTSHPYQAFKVMNNPAHGVFSKKYDAAAGTIHTSVYFPRELKAWFGISPDREPVIFDFNKWLQGDDVIVKKSKANFNIIAHL</sequence>
<gene>
    <name evidence="2" type="ORF">DT065_08310</name>
</gene>
<dbReference type="PANTHER" id="PTHR34180:SF1">
    <property type="entry name" value="BETA-ALANYL-DOPAMINE_CARCININE HYDROLASE"/>
    <property type="match status" value="1"/>
</dbReference>
<dbReference type="SUPFAM" id="SSF56235">
    <property type="entry name" value="N-terminal nucleophile aminohydrolases (Ntn hydrolases)"/>
    <property type="match status" value="1"/>
</dbReference>
<reference evidence="2 3" key="1">
    <citation type="journal article" date="2018" name="J. Microbiol.">
        <title>Salicibibacter kimchii gen. nov., sp. nov., a moderately halophilic and alkalitolerant bacterium in the family Bacillaceae, isolated from kimchi.</title>
        <authorList>
            <person name="Jang J.Y."/>
            <person name="Oh Y.J."/>
            <person name="Lim S.K."/>
            <person name="Park H.K."/>
            <person name="Lee C."/>
            <person name="Kim J.Y."/>
            <person name="Lee M.A."/>
            <person name="Choi H.J."/>
        </authorList>
    </citation>
    <scope>NUCLEOTIDE SEQUENCE [LARGE SCALE GENOMIC DNA]</scope>
    <source>
        <strain evidence="2 3">NKC1-1</strain>
    </source>
</reference>
<keyword evidence="3" id="KW-1185">Reference proteome</keyword>
<dbReference type="NCBIfam" id="NF040521">
    <property type="entry name" value="C45_proenzyme"/>
    <property type="match status" value="1"/>
</dbReference>
<dbReference type="OrthoDB" id="8617387at2"/>
<dbReference type="InterPro" id="IPR047794">
    <property type="entry name" value="C45_proenzyme-like"/>
</dbReference>
<dbReference type="AlphaFoldDB" id="A0A345BYJ7"/>
<dbReference type="KEGG" id="rue:DT065_08310"/>
<dbReference type="Gene3D" id="3.60.60.10">
    <property type="entry name" value="Penicillin V Acylase, Chain A"/>
    <property type="match status" value="1"/>
</dbReference>
<dbReference type="InterPro" id="IPR005079">
    <property type="entry name" value="Peptidase_C45_hydrolase"/>
</dbReference>
<evidence type="ECO:0000259" key="1">
    <source>
        <dbReference type="Pfam" id="PF03417"/>
    </source>
</evidence>
<dbReference type="RefSeq" id="WP_114372441.1">
    <property type="nucleotide sequence ID" value="NZ_CP031092.1"/>
</dbReference>
<dbReference type="GO" id="GO:0016787">
    <property type="term" value="F:hydrolase activity"/>
    <property type="evidence" value="ECO:0007669"/>
    <property type="project" value="UniProtKB-KW"/>
</dbReference>
<dbReference type="Proteomes" id="UP000252100">
    <property type="component" value="Chromosome"/>
</dbReference>
<accession>A0A345BYJ7</accession>
<name>A0A345BYJ7_9BACI</name>
<dbReference type="Pfam" id="PF03417">
    <property type="entry name" value="AAT"/>
    <property type="match status" value="1"/>
</dbReference>